<evidence type="ECO:0000259" key="12">
    <source>
        <dbReference type="Pfam" id="PF01979"/>
    </source>
</evidence>
<evidence type="ECO:0000313" key="13">
    <source>
        <dbReference type="EMBL" id="CEZ20063.1"/>
    </source>
</evidence>
<dbReference type="SUPFAM" id="SSF51556">
    <property type="entry name" value="Metallo-dependent hydrolases"/>
    <property type="match status" value="1"/>
</dbReference>
<dbReference type="InterPro" id="IPR032466">
    <property type="entry name" value="Metal_Hydrolase"/>
</dbReference>
<dbReference type="RefSeq" id="WP_046488783.1">
    <property type="nucleotide sequence ID" value="NZ_LN827929.1"/>
</dbReference>
<comment type="cofactor">
    <cofactor evidence="10 11">
        <name>Zn(2+)</name>
        <dbReference type="ChEBI" id="CHEBI:29105"/>
    </cofactor>
    <text evidence="10 11">Binds 2 Zn(2+) ions per subunit.</text>
</comment>
<feature type="binding site" evidence="10">
    <location>
        <position position="137"/>
    </location>
    <ligand>
        <name>Zn(2+)</name>
        <dbReference type="ChEBI" id="CHEBI:29105"/>
        <label>2</label>
    </ligand>
</feature>
<dbReference type="Pfam" id="PF01979">
    <property type="entry name" value="Amidohydro_1"/>
    <property type="match status" value="1"/>
</dbReference>
<dbReference type="FunFam" id="3.20.20.140:FF:000006">
    <property type="entry name" value="Dihydroorotase"/>
    <property type="match status" value="1"/>
</dbReference>
<keyword evidence="6 10" id="KW-0378">Hydrolase</keyword>
<evidence type="ECO:0000256" key="4">
    <source>
        <dbReference type="ARBA" id="ARBA00012860"/>
    </source>
</evidence>
<feature type="binding site" evidence="10">
    <location>
        <position position="16"/>
    </location>
    <ligand>
        <name>Zn(2+)</name>
        <dbReference type="ChEBI" id="CHEBI:29105"/>
        <label>1</label>
    </ligand>
</feature>
<feature type="modified residue" description="N6-carboxylysine" evidence="10">
    <location>
        <position position="100"/>
    </location>
</feature>
<dbReference type="CDD" id="cd01294">
    <property type="entry name" value="DHOase"/>
    <property type="match status" value="1"/>
</dbReference>
<dbReference type="HOGENOM" id="CLU_041558_1_0_4"/>
<evidence type="ECO:0000256" key="10">
    <source>
        <dbReference type="HAMAP-Rule" id="MF_00219"/>
    </source>
</evidence>
<feature type="binding site" evidence="10">
    <location>
        <position position="248"/>
    </location>
    <ligand>
        <name>Zn(2+)</name>
        <dbReference type="ChEBI" id="CHEBI:29105"/>
        <label>1</label>
    </ligand>
</feature>
<dbReference type="GO" id="GO:0044205">
    <property type="term" value="P:'de novo' UMP biosynthetic process"/>
    <property type="evidence" value="ECO:0007669"/>
    <property type="project" value="UniProtKB-UniRule"/>
</dbReference>
<keyword evidence="14" id="KW-1185">Reference proteome</keyword>
<accession>A0A0D6EXT2</accession>
<evidence type="ECO:0000256" key="8">
    <source>
        <dbReference type="ARBA" id="ARBA00022975"/>
    </source>
</evidence>
<dbReference type="GO" id="GO:0005737">
    <property type="term" value="C:cytoplasm"/>
    <property type="evidence" value="ECO:0007669"/>
    <property type="project" value="TreeGrafter"/>
</dbReference>
<evidence type="ECO:0000256" key="2">
    <source>
        <dbReference type="ARBA" id="ARBA00004880"/>
    </source>
</evidence>
<feature type="binding site" evidence="10">
    <location>
        <position position="137"/>
    </location>
    <ligand>
        <name>substrate</name>
    </ligand>
</feature>
<dbReference type="PROSITE" id="PS00483">
    <property type="entry name" value="DIHYDROOROTASE_2"/>
    <property type="match status" value="1"/>
</dbReference>
<dbReference type="PIRSF" id="PIRSF001237">
    <property type="entry name" value="DHOdimr"/>
    <property type="match status" value="1"/>
</dbReference>
<feature type="domain" description="Amidohydrolase-related" evidence="12">
    <location>
        <begin position="12"/>
        <end position="312"/>
    </location>
</feature>
<feature type="binding site" evidence="10">
    <location>
        <position position="14"/>
    </location>
    <ligand>
        <name>Zn(2+)</name>
        <dbReference type="ChEBI" id="CHEBI:29105"/>
        <label>1</label>
    </ligand>
</feature>
<feature type="binding site" evidence="10">
    <location>
        <position position="42"/>
    </location>
    <ligand>
        <name>substrate</name>
    </ligand>
</feature>
<dbReference type="HAMAP" id="MF_00219">
    <property type="entry name" value="PyrC_classII"/>
    <property type="match status" value="1"/>
</dbReference>
<gene>
    <name evidence="10 13" type="primary">pyrC</name>
    <name evidence="13" type="ORF">BN1208_1183</name>
</gene>
<feature type="binding site" evidence="10">
    <location>
        <position position="175"/>
    </location>
    <ligand>
        <name>Zn(2+)</name>
        <dbReference type="ChEBI" id="CHEBI:29105"/>
        <label>2</label>
    </ligand>
</feature>
<dbReference type="Gene3D" id="3.20.20.140">
    <property type="entry name" value="Metal-dependent hydrolases"/>
    <property type="match status" value="1"/>
</dbReference>
<reference evidence="14" key="1">
    <citation type="submission" date="2014-12" db="EMBL/GenBank/DDBJ databases">
        <authorList>
            <person name="Salcher M.M."/>
        </authorList>
    </citation>
    <scope>NUCLEOTIDE SEQUENCE [LARGE SCALE GENOMIC DNA]</scope>
    <source>
        <strain evidence="14">MMS-10A-171</strain>
    </source>
</reference>
<feature type="binding site" evidence="10">
    <location>
        <begin position="16"/>
        <end position="18"/>
    </location>
    <ligand>
        <name>substrate</name>
    </ligand>
</feature>
<dbReference type="KEGG" id="mbat:BN1208_1183"/>
<feature type="binding site" evidence="10">
    <location>
        <position position="220"/>
    </location>
    <ligand>
        <name>substrate</name>
    </ligand>
</feature>
<evidence type="ECO:0000313" key="14">
    <source>
        <dbReference type="Proteomes" id="UP000064007"/>
    </source>
</evidence>
<keyword evidence="5 10" id="KW-0479">Metal-binding</keyword>
<keyword evidence="7 10" id="KW-0862">Zinc</keyword>
<dbReference type="NCBIfam" id="TIGR00856">
    <property type="entry name" value="pyrC_dimer"/>
    <property type="match status" value="1"/>
</dbReference>
<dbReference type="PANTHER" id="PTHR43137">
    <property type="entry name" value="DIHYDROOROTASE"/>
    <property type="match status" value="1"/>
</dbReference>
<dbReference type="InterPro" id="IPR004721">
    <property type="entry name" value="DHOdimr"/>
</dbReference>
<dbReference type="GO" id="GO:0004151">
    <property type="term" value="F:dihydroorotase activity"/>
    <property type="evidence" value="ECO:0007669"/>
    <property type="project" value="UniProtKB-UniRule"/>
</dbReference>
<evidence type="ECO:0000256" key="9">
    <source>
        <dbReference type="ARBA" id="ARBA00048492"/>
    </source>
</evidence>
<dbReference type="InterPro" id="IPR006680">
    <property type="entry name" value="Amidohydro-rel"/>
</dbReference>
<name>A0A0D6EXT2_9PROT</name>
<dbReference type="EMBL" id="LN827929">
    <property type="protein sequence ID" value="CEZ20063.1"/>
    <property type="molecule type" value="Genomic_DNA"/>
</dbReference>
<comment type="similarity">
    <text evidence="3 10 11">Belongs to the metallo-dependent hydrolases superfamily. DHOase family. Class II DHOase subfamily.</text>
</comment>
<dbReference type="Proteomes" id="UP000064007">
    <property type="component" value="Chromosome 1"/>
</dbReference>
<dbReference type="STRING" id="1581557.BN1208_1183"/>
<dbReference type="UniPathway" id="UPA00070">
    <property type="reaction ID" value="UER00117"/>
</dbReference>
<comment type="subunit">
    <text evidence="10">Homodimer.</text>
</comment>
<evidence type="ECO:0000256" key="6">
    <source>
        <dbReference type="ARBA" id="ARBA00022801"/>
    </source>
</evidence>
<dbReference type="OrthoDB" id="9808095at2"/>
<feature type="binding site" evidence="10">
    <location>
        <position position="252"/>
    </location>
    <ligand>
        <name>substrate</name>
    </ligand>
</feature>
<dbReference type="EC" id="3.5.2.3" evidence="4 10"/>
<dbReference type="GO" id="GO:0008270">
    <property type="term" value="F:zinc ion binding"/>
    <property type="evidence" value="ECO:0007669"/>
    <property type="project" value="UniProtKB-UniRule"/>
</dbReference>
<proteinExistence type="inferred from homology"/>
<evidence type="ECO:0000256" key="3">
    <source>
        <dbReference type="ARBA" id="ARBA00005631"/>
    </source>
</evidence>
<feature type="binding site" description="via carbamate group" evidence="10">
    <location>
        <position position="100"/>
    </location>
    <ligand>
        <name>Zn(2+)</name>
        <dbReference type="ChEBI" id="CHEBI:29105"/>
        <label>2</label>
    </ligand>
</feature>
<dbReference type="AlphaFoldDB" id="A0A0D6EXT2"/>
<comment type="pathway">
    <text evidence="2 10 11">Pyrimidine metabolism; UMP biosynthesis via de novo pathway; (S)-dihydroorotate from bicarbonate: step 3/3.</text>
</comment>
<comment type="function">
    <text evidence="1 10">Catalyzes the reversible cyclization of carbamoyl aspartate to dihydroorotate.</text>
</comment>
<protein>
    <recommendedName>
        <fullName evidence="4 10">Dihydroorotase</fullName>
        <shortName evidence="10">DHOase</shortName>
        <ecNumber evidence="4 10">3.5.2.3</ecNumber>
    </recommendedName>
</protein>
<organism evidence="13 14">
    <name type="scientific">Candidatus Methylopumilus planktonicus</name>
    <dbReference type="NCBI Taxonomy" id="1581557"/>
    <lineage>
        <taxon>Bacteria</taxon>
        <taxon>Pseudomonadati</taxon>
        <taxon>Pseudomonadota</taxon>
        <taxon>Betaproteobacteria</taxon>
        <taxon>Nitrosomonadales</taxon>
        <taxon>Methylophilaceae</taxon>
        <taxon>Candidatus Methylopumilus</taxon>
    </lineage>
</organism>
<evidence type="ECO:0000256" key="1">
    <source>
        <dbReference type="ARBA" id="ARBA00002368"/>
    </source>
</evidence>
<evidence type="ECO:0000256" key="5">
    <source>
        <dbReference type="ARBA" id="ARBA00022723"/>
    </source>
</evidence>
<dbReference type="InterPro" id="IPR002195">
    <property type="entry name" value="Dihydroorotase_CS"/>
</dbReference>
<comment type="catalytic activity">
    <reaction evidence="9 10 11">
        <text>(S)-dihydroorotate + H2O = N-carbamoyl-L-aspartate + H(+)</text>
        <dbReference type="Rhea" id="RHEA:24296"/>
        <dbReference type="ChEBI" id="CHEBI:15377"/>
        <dbReference type="ChEBI" id="CHEBI:15378"/>
        <dbReference type="ChEBI" id="CHEBI:30864"/>
        <dbReference type="ChEBI" id="CHEBI:32814"/>
        <dbReference type="EC" id="3.5.2.3"/>
    </reaction>
</comment>
<feature type="binding site" description="via carbamate group" evidence="10">
    <location>
        <position position="100"/>
    </location>
    <ligand>
        <name>Zn(2+)</name>
        <dbReference type="ChEBI" id="CHEBI:29105"/>
        <label>1</label>
    </ligand>
</feature>
<sequence>MTKTLTITTPDDFHVHLRDDALMASVVPYTAKQFARALVMPNLKPPITTADQAIQYESRIKKALKGGNHLQPLMTLYLTDKTSLEEIKKIPEHKDIIGIKYYPAGATTNSDSGVKNIDNRYDVFELMEKLDVPLLLHGEVVDPAIDIFDREKVFIDQHLLKLHKTFPNLRIVLEHITTKDAADFILSSSKKVAATITPQHLLLNRNHMFIGGINPHHYCLPVLKRETHRQALLNAVSSGNTKFFLGTDSAPHLKSTKENACGCAGIFSAASAIELYAAVFDELDALDKLEGFASFYGADFYGLERNKSSIKLVKEDWIVPEKITVGDEAIVPLYAGRKISWRLMY</sequence>
<dbReference type="GO" id="GO:0006207">
    <property type="term" value="P:'de novo' pyrimidine nucleobase biosynthetic process"/>
    <property type="evidence" value="ECO:0007669"/>
    <property type="project" value="TreeGrafter"/>
</dbReference>
<feature type="binding site" evidence="10">
    <location>
        <position position="264"/>
    </location>
    <ligand>
        <name>substrate</name>
    </ligand>
</feature>
<evidence type="ECO:0000256" key="7">
    <source>
        <dbReference type="ARBA" id="ARBA00022833"/>
    </source>
</evidence>
<dbReference type="PANTHER" id="PTHR43137:SF1">
    <property type="entry name" value="DIHYDROOROTASE"/>
    <property type="match status" value="1"/>
</dbReference>
<keyword evidence="8 10" id="KW-0665">Pyrimidine biosynthesis</keyword>
<evidence type="ECO:0000256" key="11">
    <source>
        <dbReference type="RuleBase" id="RU003440"/>
    </source>
</evidence>
<feature type="active site" evidence="10">
    <location>
        <position position="248"/>
    </location>
</feature>